<dbReference type="Pfam" id="PF10263">
    <property type="entry name" value="SprT-like"/>
    <property type="match status" value="1"/>
</dbReference>
<dbReference type="Pfam" id="PF17283">
    <property type="entry name" value="Zn_ribbon_SprT"/>
    <property type="match status" value="1"/>
</dbReference>
<dbReference type="AlphaFoldDB" id="A0A9W4EAA0"/>
<name>A0A9W4EAA0_LACJH</name>
<dbReference type="InterPro" id="IPR006640">
    <property type="entry name" value="SprT-like_domain"/>
</dbReference>
<evidence type="ECO:0000313" key="5">
    <source>
        <dbReference type="Proteomes" id="UP000283758"/>
    </source>
</evidence>
<accession>A0A9W4EAA0</accession>
<dbReference type="NCBIfam" id="NF003339">
    <property type="entry name" value="PRK04351.1"/>
    <property type="match status" value="1"/>
</dbReference>
<dbReference type="Proteomes" id="UP000283758">
    <property type="component" value="Chromosome"/>
</dbReference>
<reference evidence="2 4" key="1">
    <citation type="submission" date="2016-07" db="EMBL/GenBank/DDBJ databases">
        <title>Genome sequencing project for further understanding the molecular mechanisms of preventing non-alcoholic fatty liver disease.</title>
        <authorList>
            <person name="Wang H."/>
        </authorList>
    </citation>
    <scope>NUCLEOTIDE SEQUENCE [LARGE SCALE GENOMIC DNA]</scope>
    <source>
        <strain evidence="2 4">BS15</strain>
    </source>
</reference>
<organism evidence="3 5">
    <name type="scientific">Lactobacillus johnsonii</name>
    <dbReference type="NCBI Taxonomy" id="33959"/>
    <lineage>
        <taxon>Bacteria</taxon>
        <taxon>Bacillati</taxon>
        <taxon>Bacillota</taxon>
        <taxon>Bacilli</taxon>
        <taxon>Lactobacillales</taxon>
        <taxon>Lactobacillaceae</taxon>
        <taxon>Lactobacillus</taxon>
    </lineage>
</organism>
<dbReference type="RefSeq" id="WP_004897869.1">
    <property type="nucleotide sequence ID" value="NZ_CP032680.1"/>
</dbReference>
<reference evidence="3 5" key="2">
    <citation type="submission" date="2018-10" db="EMBL/GenBank/DDBJ databases">
        <title>Complete genome sequencing of Lactobacillus johnsonii ZLJ010.</title>
        <authorList>
            <person name="Zhang W."/>
            <person name="Ji H."/>
            <person name="Wang J."/>
            <person name="Zhang D."/>
            <person name="Liu H."/>
            <person name="Wang S."/>
            <person name="Wang Y."/>
        </authorList>
    </citation>
    <scope>NUCLEOTIDE SEQUENCE [LARGE SCALE GENOMIC DNA]</scope>
    <source>
        <strain evidence="3 5">ZLJ010</strain>
    </source>
</reference>
<sequence>MNQPELQKLVEEISLQYFHVPFKHEVKINNRMTTTGGRYFLKDHHIDINGHFLDKKYYADLVGIIKHELTHYHLHLAGRGYQHRNRDFKNLLAAVGGSRYTPDIGLRRRQNRNYIYECKNCHFQYPRVRKVNTKKYRCGKCGGRLTLIRKNK</sequence>
<gene>
    <name evidence="2" type="ORF">BBP16_04135</name>
    <name evidence="3" type="ORF">D7321_08125</name>
</gene>
<proteinExistence type="predicted"/>
<dbReference type="GO" id="GO:0006950">
    <property type="term" value="P:response to stress"/>
    <property type="evidence" value="ECO:0007669"/>
    <property type="project" value="UniProtKB-ARBA"/>
</dbReference>
<feature type="domain" description="SprT-like" evidence="1">
    <location>
        <begin position="4"/>
        <end position="148"/>
    </location>
</feature>
<dbReference type="InterPro" id="IPR035240">
    <property type="entry name" value="SprT_Zn_ribbon"/>
</dbReference>
<evidence type="ECO:0000313" key="4">
    <source>
        <dbReference type="Proteomes" id="UP000094691"/>
    </source>
</evidence>
<dbReference type="SMART" id="SM00731">
    <property type="entry name" value="SprT"/>
    <property type="match status" value="1"/>
</dbReference>
<dbReference type="EMBL" id="CP016400">
    <property type="protein sequence ID" value="AOG26121.1"/>
    <property type="molecule type" value="Genomic_DNA"/>
</dbReference>
<evidence type="ECO:0000313" key="3">
    <source>
        <dbReference type="EMBL" id="AZZ68067.1"/>
    </source>
</evidence>
<dbReference type="EMBL" id="CP032680">
    <property type="protein sequence ID" value="AZZ68067.1"/>
    <property type="molecule type" value="Genomic_DNA"/>
</dbReference>
<evidence type="ECO:0000259" key="1">
    <source>
        <dbReference type="SMART" id="SM00731"/>
    </source>
</evidence>
<protein>
    <submittedName>
        <fullName evidence="3">SprT family protein</fullName>
    </submittedName>
</protein>
<dbReference type="Proteomes" id="UP000094691">
    <property type="component" value="Chromosome"/>
</dbReference>
<evidence type="ECO:0000313" key="2">
    <source>
        <dbReference type="EMBL" id="AOG26121.1"/>
    </source>
</evidence>